<dbReference type="EMBL" id="JAQOSP010000110">
    <property type="protein sequence ID" value="MDJ1171329.1"/>
    <property type="molecule type" value="Genomic_DNA"/>
</dbReference>
<name>A0ABT7AWN9_9CYAN</name>
<comment type="caution">
    <text evidence="1">The sequence shown here is derived from an EMBL/GenBank/DDBJ whole genome shotgun (WGS) entry which is preliminary data.</text>
</comment>
<reference evidence="1 2" key="1">
    <citation type="submission" date="2023-01" db="EMBL/GenBank/DDBJ databases">
        <title>Novel diversity within Roseofilum (Cyanobacteria; Desertifilaceae) from marine benthic mats with descriptions of four novel species.</title>
        <authorList>
            <person name="Wang Y."/>
            <person name="Berthold D.E."/>
            <person name="Hu J."/>
            <person name="Lefler F.W."/>
            <person name="Laughinghouse H.D. IV."/>
        </authorList>
    </citation>
    <scope>NUCLEOTIDE SEQUENCE [LARGE SCALE GENOMIC DNA]</scope>
    <source>
        <strain evidence="1 2">BLCC-M154</strain>
    </source>
</reference>
<evidence type="ECO:0000313" key="1">
    <source>
        <dbReference type="EMBL" id="MDJ1171329.1"/>
    </source>
</evidence>
<sequence>MDTHPLIKLSWVKEDEPSPFDPCGGEVASPNRARIKRCVKDSRRVYMESILFKNELVKMTKKEAYRLLSQDNWDDLSNRLTFYFWTLPGEGRFTLFICQKE</sequence>
<dbReference type="RefSeq" id="WP_283755084.1">
    <property type="nucleotide sequence ID" value="NZ_JAQOSP010000110.1"/>
</dbReference>
<dbReference type="Proteomes" id="UP001235303">
    <property type="component" value="Unassembled WGS sequence"/>
</dbReference>
<keyword evidence="2" id="KW-1185">Reference proteome</keyword>
<gene>
    <name evidence="1" type="ORF">PMG71_18015</name>
</gene>
<protein>
    <submittedName>
        <fullName evidence="1">Uncharacterized protein</fullName>
    </submittedName>
</protein>
<proteinExistence type="predicted"/>
<organism evidence="1 2">
    <name type="scientific">Roseofilum acuticapitatum BLCC-M154</name>
    <dbReference type="NCBI Taxonomy" id="3022444"/>
    <lineage>
        <taxon>Bacteria</taxon>
        <taxon>Bacillati</taxon>
        <taxon>Cyanobacteriota</taxon>
        <taxon>Cyanophyceae</taxon>
        <taxon>Desertifilales</taxon>
        <taxon>Desertifilaceae</taxon>
        <taxon>Roseofilum</taxon>
        <taxon>Roseofilum acuticapitatum</taxon>
    </lineage>
</organism>
<accession>A0ABT7AWN9</accession>
<evidence type="ECO:0000313" key="2">
    <source>
        <dbReference type="Proteomes" id="UP001235303"/>
    </source>
</evidence>